<evidence type="ECO:0000313" key="1">
    <source>
        <dbReference type="EMBL" id="AKN38819.1"/>
    </source>
</evidence>
<proteinExistence type="predicted"/>
<name>A0A0H3ZY80_9GAMM</name>
<protein>
    <submittedName>
        <fullName evidence="1">Uncharacterized protein</fullName>
    </submittedName>
</protein>
<sequence length="59" mass="6611">MIIRLLPDSPAVNAARQCQRKKATYQHNGQPCFVQSIKTIGQGQSERVEVTLSPIRAFQ</sequence>
<organism evidence="1">
    <name type="scientific">Enterovibrio sp. FF_113</name>
    <dbReference type="NCBI Taxonomy" id="1660266"/>
    <lineage>
        <taxon>Bacteria</taxon>
        <taxon>Pseudomonadati</taxon>
        <taxon>Pseudomonadota</taxon>
        <taxon>Gammaproteobacteria</taxon>
        <taxon>Vibrionales</taxon>
        <taxon>Vibrionaceae</taxon>
        <taxon>Enterovibrio</taxon>
    </lineage>
</organism>
<dbReference type="EMBL" id="KP795616">
    <property type="protein sequence ID" value="AKN38819.1"/>
    <property type="molecule type" value="Genomic_DNA"/>
</dbReference>
<reference evidence="1" key="1">
    <citation type="journal article" date="2015" name="MBio">
        <title>Eco-Evolutionary Dynamics of Episomes among Ecologically Cohesive Bacterial Populations.</title>
        <authorList>
            <person name="Xue H."/>
            <person name="Cordero O.X."/>
            <person name="Camas F.M."/>
            <person name="Trimble W."/>
            <person name="Meyer F."/>
            <person name="Guglielmini J."/>
            <person name="Rocha E.P."/>
            <person name="Polz M.F."/>
        </authorList>
    </citation>
    <scope>NUCLEOTIDE SEQUENCE</scope>
    <source>
        <strain evidence="1">FF_113</strain>
    </source>
</reference>
<accession>A0A0H3ZY80</accession>
<dbReference type="AlphaFoldDB" id="A0A0H3ZY80"/>